<dbReference type="PANTHER" id="PTHR15032">
    <property type="entry name" value="N-ACYL-PHOSPHATIDYLETHANOLAMINE-HYDROLYZING PHOSPHOLIPASE D"/>
    <property type="match status" value="1"/>
</dbReference>
<gene>
    <name evidence="1" type="ORF">PHLCEN_2v9207</name>
</gene>
<dbReference type="InterPro" id="IPR036866">
    <property type="entry name" value="RibonucZ/Hydroxyglut_hydro"/>
</dbReference>
<protein>
    <submittedName>
        <fullName evidence="1">Uncharacterized protein</fullName>
    </submittedName>
</protein>
<organism evidence="1 2">
    <name type="scientific">Hermanssonia centrifuga</name>
    <dbReference type="NCBI Taxonomy" id="98765"/>
    <lineage>
        <taxon>Eukaryota</taxon>
        <taxon>Fungi</taxon>
        <taxon>Dikarya</taxon>
        <taxon>Basidiomycota</taxon>
        <taxon>Agaricomycotina</taxon>
        <taxon>Agaricomycetes</taxon>
        <taxon>Polyporales</taxon>
        <taxon>Meruliaceae</taxon>
        <taxon>Hermanssonia</taxon>
    </lineage>
</organism>
<comment type="caution">
    <text evidence="1">The sequence shown here is derived from an EMBL/GenBank/DDBJ whole genome shotgun (WGS) entry which is preliminary data.</text>
</comment>
<dbReference type="EMBL" id="MLYV02000906">
    <property type="protein sequence ID" value="PSR75344.1"/>
    <property type="molecule type" value="Genomic_DNA"/>
</dbReference>
<evidence type="ECO:0000313" key="1">
    <source>
        <dbReference type="EMBL" id="PSR75344.1"/>
    </source>
</evidence>
<name>A0A2R6NRN4_9APHY</name>
<dbReference type="AlphaFoldDB" id="A0A2R6NRN4"/>
<accession>A0A2R6NRN4</accession>
<proteinExistence type="predicted"/>
<keyword evidence="2" id="KW-1185">Reference proteome</keyword>
<dbReference type="PANTHER" id="PTHR15032:SF4">
    <property type="entry name" value="N-ACYL-PHOSPHATIDYLETHANOLAMINE-HYDROLYZING PHOSPHOLIPASE D"/>
    <property type="match status" value="1"/>
</dbReference>
<dbReference type="Gene3D" id="3.60.15.10">
    <property type="entry name" value="Ribonuclease Z/Hydroxyacylglutathione hydrolase-like"/>
    <property type="match status" value="1"/>
</dbReference>
<evidence type="ECO:0000313" key="2">
    <source>
        <dbReference type="Proteomes" id="UP000186601"/>
    </source>
</evidence>
<sequence>MEALVSTELLDGLHASPNHAVRLHKDIRARHSLGMHFATFAGSDVEASEPVAELIAAKEREKVPDFDEDGGFGIIDVGETAVVSVA</sequence>
<reference evidence="1 2" key="1">
    <citation type="submission" date="2018-02" db="EMBL/GenBank/DDBJ databases">
        <title>Genome sequence of the basidiomycete white-rot fungus Phlebia centrifuga.</title>
        <authorList>
            <person name="Granchi Z."/>
            <person name="Peng M."/>
            <person name="de Vries R.P."/>
            <person name="Hilden K."/>
            <person name="Makela M.R."/>
            <person name="Grigoriev I."/>
            <person name="Riley R."/>
        </authorList>
    </citation>
    <scope>NUCLEOTIDE SEQUENCE [LARGE SCALE GENOMIC DNA]</scope>
    <source>
        <strain evidence="1 2">FBCC195</strain>
    </source>
</reference>
<dbReference type="GO" id="GO:0005737">
    <property type="term" value="C:cytoplasm"/>
    <property type="evidence" value="ECO:0007669"/>
    <property type="project" value="TreeGrafter"/>
</dbReference>
<dbReference type="OrthoDB" id="332863at2759"/>
<dbReference type="STRING" id="98765.A0A2R6NRN4"/>
<dbReference type="Proteomes" id="UP000186601">
    <property type="component" value="Unassembled WGS sequence"/>
</dbReference>